<keyword evidence="4" id="KW-1185">Reference proteome</keyword>
<gene>
    <name evidence="3" type="ORF">J2I46_01650</name>
</gene>
<feature type="transmembrane region" description="Helical" evidence="2">
    <location>
        <begin position="42"/>
        <end position="60"/>
    </location>
</feature>
<keyword evidence="2" id="KW-0812">Transmembrane</keyword>
<evidence type="ECO:0000256" key="1">
    <source>
        <dbReference type="SAM" id="Coils"/>
    </source>
</evidence>
<dbReference type="Proteomes" id="UP000664628">
    <property type="component" value="Unassembled WGS sequence"/>
</dbReference>
<comment type="caution">
    <text evidence="3">The sequence shown here is derived from an EMBL/GenBank/DDBJ whole genome shotgun (WGS) entry which is preliminary data.</text>
</comment>
<feature type="coiled-coil region" evidence="1">
    <location>
        <begin position="106"/>
        <end position="133"/>
    </location>
</feature>
<dbReference type="RefSeq" id="WP_207327183.1">
    <property type="nucleotide sequence ID" value="NZ_JAFMYW010000001.1"/>
</dbReference>
<evidence type="ECO:0000313" key="4">
    <source>
        <dbReference type="Proteomes" id="UP000664628"/>
    </source>
</evidence>
<feature type="transmembrane region" description="Helical" evidence="2">
    <location>
        <begin position="194"/>
        <end position="216"/>
    </location>
</feature>
<keyword evidence="1" id="KW-0175">Coiled coil</keyword>
<dbReference type="EMBL" id="JAFMYW010000001">
    <property type="protein sequence ID" value="MBO0947267.1"/>
    <property type="molecule type" value="Genomic_DNA"/>
</dbReference>
<feature type="transmembrane region" description="Helical" evidence="2">
    <location>
        <begin position="80"/>
        <end position="100"/>
    </location>
</feature>
<keyword evidence="2" id="KW-1133">Transmembrane helix</keyword>
<reference evidence="3 4" key="1">
    <citation type="submission" date="2021-03" db="EMBL/GenBank/DDBJ databases">
        <title>Fibrella sp. HMF5405 genome sequencing and assembly.</title>
        <authorList>
            <person name="Kang H."/>
            <person name="Kim H."/>
            <person name="Bae S."/>
            <person name="Joh K."/>
        </authorList>
    </citation>
    <scope>NUCLEOTIDE SEQUENCE [LARGE SCALE GENOMIC DNA]</scope>
    <source>
        <strain evidence="3 4">HMF5405</strain>
    </source>
</reference>
<feature type="transmembrane region" description="Helical" evidence="2">
    <location>
        <begin position="236"/>
        <end position="258"/>
    </location>
</feature>
<keyword evidence="2" id="KW-0472">Membrane</keyword>
<sequence>MEDKVQIEISGLEEYNQSLKREMGFMRNTHKEKTFSIRWRMFSIYIILAFLLFGFAYINFLNTTYSIRLNSLIDISKVNLNIFIISIAAPGVVLFIYYYLKFTDERDKLRSELDYFENRIQDNQNRINRLLNRDNTNVIPYQDNLSVNDKNIDTSVNQLISNKQAITIDDILSDCRESRDRLIKEVDNLKSRGVINLGIGSALTVVGIGILLFSLLTKNNDGTIKPELKVIDLMNFYLSRITTVIFVEIFSFFFLRLYRNSLSDIKYYQNELTTLEAKFLSLKSALYINQPEVKVYVIHEILKTERNILINSDQTNLINSLLKSENERDRSFTDSFKGVLESLSNFIDKKEKS</sequence>
<proteinExistence type="predicted"/>
<accession>A0ABS3JEH9</accession>
<organism evidence="3 4">
    <name type="scientific">Fibrella forsythiae</name>
    <dbReference type="NCBI Taxonomy" id="2817061"/>
    <lineage>
        <taxon>Bacteria</taxon>
        <taxon>Pseudomonadati</taxon>
        <taxon>Bacteroidota</taxon>
        <taxon>Cytophagia</taxon>
        <taxon>Cytophagales</taxon>
        <taxon>Spirosomataceae</taxon>
        <taxon>Fibrella</taxon>
    </lineage>
</organism>
<name>A0ABS3JEH9_9BACT</name>
<evidence type="ECO:0000256" key="2">
    <source>
        <dbReference type="SAM" id="Phobius"/>
    </source>
</evidence>
<protein>
    <submittedName>
        <fullName evidence="3">Uncharacterized protein</fullName>
    </submittedName>
</protein>
<evidence type="ECO:0000313" key="3">
    <source>
        <dbReference type="EMBL" id="MBO0947267.1"/>
    </source>
</evidence>